<dbReference type="AlphaFoldDB" id="A0A6A6S9T3"/>
<feature type="transmembrane region" description="Helical" evidence="5">
    <location>
        <begin position="15"/>
        <end position="36"/>
    </location>
</feature>
<keyword evidence="5" id="KW-1133">Transmembrane helix</keyword>
<protein>
    <submittedName>
        <fullName evidence="6">Putative cytochrome-like protein P450</fullName>
    </submittedName>
</protein>
<dbReference type="GO" id="GO:0016705">
    <property type="term" value="F:oxidoreductase activity, acting on paired donors, with incorporation or reduction of molecular oxygen"/>
    <property type="evidence" value="ECO:0007669"/>
    <property type="project" value="InterPro"/>
</dbReference>
<dbReference type="GO" id="GO:0005506">
    <property type="term" value="F:iron ion binding"/>
    <property type="evidence" value="ECO:0007669"/>
    <property type="project" value="InterPro"/>
</dbReference>
<evidence type="ECO:0000256" key="5">
    <source>
        <dbReference type="SAM" id="Phobius"/>
    </source>
</evidence>
<keyword evidence="7" id="KW-1185">Reference proteome</keyword>
<keyword evidence="5" id="KW-0472">Membrane</keyword>
<keyword evidence="3" id="KW-0479">Metal-binding</keyword>
<evidence type="ECO:0000313" key="7">
    <source>
        <dbReference type="Proteomes" id="UP000799753"/>
    </source>
</evidence>
<comment type="similarity">
    <text evidence="1">Belongs to the cytochrome P450 family.</text>
</comment>
<keyword evidence="5" id="KW-0812">Transmembrane</keyword>
<dbReference type="GO" id="GO:0020037">
    <property type="term" value="F:heme binding"/>
    <property type="evidence" value="ECO:0007669"/>
    <property type="project" value="InterPro"/>
</dbReference>
<evidence type="ECO:0000313" key="6">
    <source>
        <dbReference type="EMBL" id="KAF2643967.1"/>
    </source>
</evidence>
<dbReference type="PANTHER" id="PTHR24304">
    <property type="entry name" value="CYTOCHROME P450 FAMILY 7"/>
    <property type="match status" value="1"/>
</dbReference>
<accession>A0A6A6S9T3</accession>
<gene>
    <name evidence="6" type="ORF">P280DRAFT_514942</name>
</gene>
<keyword evidence="2" id="KW-0349">Heme</keyword>
<proteinExistence type="inferred from homology"/>
<reference evidence="6" key="1">
    <citation type="journal article" date="2020" name="Stud. Mycol.">
        <title>101 Dothideomycetes genomes: a test case for predicting lifestyles and emergence of pathogens.</title>
        <authorList>
            <person name="Haridas S."/>
            <person name="Albert R."/>
            <person name="Binder M."/>
            <person name="Bloem J."/>
            <person name="Labutti K."/>
            <person name="Salamov A."/>
            <person name="Andreopoulos B."/>
            <person name="Baker S."/>
            <person name="Barry K."/>
            <person name="Bills G."/>
            <person name="Bluhm B."/>
            <person name="Cannon C."/>
            <person name="Castanera R."/>
            <person name="Culley D."/>
            <person name="Daum C."/>
            <person name="Ezra D."/>
            <person name="Gonzalez J."/>
            <person name="Henrissat B."/>
            <person name="Kuo A."/>
            <person name="Liang C."/>
            <person name="Lipzen A."/>
            <person name="Lutzoni F."/>
            <person name="Magnuson J."/>
            <person name="Mondo S."/>
            <person name="Nolan M."/>
            <person name="Ohm R."/>
            <person name="Pangilinan J."/>
            <person name="Park H.-J."/>
            <person name="Ramirez L."/>
            <person name="Alfaro M."/>
            <person name="Sun H."/>
            <person name="Tritt A."/>
            <person name="Yoshinaga Y."/>
            <person name="Zwiers L.-H."/>
            <person name="Turgeon B."/>
            <person name="Goodwin S."/>
            <person name="Spatafora J."/>
            <person name="Crous P."/>
            <person name="Grigoriev I."/>
        </authorList>
    </citation>
    <scope>NUCLEOTIDE SEQUENCE</scope>
    <source>
        <strain evidence="6">CBS 473.64</strain>
    </source>
</reference>
<organism evidence="6 7">
    <name type="scientific">Massarina eburnea CBS 473.64</name>
    <dbReference type="NCBI Taxonomy" id="1395130"/>
    <lineage>
        <taxon>Eukaryota</taxon>
        <taxon>Fungi</taxon>
        <taxon>Dikarya</taxon>
        <taxon>Ascomycota</taxon>
        <taxon>Pezizomycotina</taxon>
        <taxon>Dothideomycetes</taxon>
        <taxon>Pleosporomycetidae</taxon>
        <taxon>Pleosporales</taxon>
        <taxon>Massarineae</taxon>
        <taxon>Massarinaceae</taxon>
        <taxon>Massarina</taxon>
    </lineage>
</organism>
<dbReference type="GO" id="GO:0008395">
    <property type="term" value="F:steroid hydroxylase activity"/>
    <property type="evidence" value="ECO:0007669"/>
    <property type="project" value="TreeGrafter"/>
</dbReference>
<dbReference type="InterPro" id="IPR050529">
    <property type="entry name" value="CYP450_sterol_14alpha_dmase"/>
</dbReference>
<dbReference type="EMBL" id="MU006779">
    <property type="protein sequence ID" value="KAF2643967.1"/>
    <property type="molecule type" value="Genomic_DNA"/>
</dbReference>
<dbReference type="PANTHER" id="PTHR24304:SF2">
    <property type="entry name" value="24-HYDROXYCHOLESTEROL 7-ALPHA-HYDROXYLASE"/>
    <property type="match status" value="1"/>
</dbReference>
<evidence type="ECO:0000256" key="2">
    <source>
        <dbReference type="ARBA" id="ARBA00022617"/>
    </source>
</evidence>
<sequence length="557" mass="63136">MAWLLEFVQRQSVPLAFSLLVLIPFLTHYITTTLFYRAHSSKGSDKKPPTISYWLPVFCHGLGLLSRPSAYFGLLIKKYGDYAPFVVKVGRTSYLVIRDPKHVQKVFRESSGPATRSDLVEFYSKVLDAPKEAVDCYKSVGAGAEQNGKLHHARVAVPEKYFTGAALKSLTDTYISIFRRNMSNKMFQVDSWTQIEDFWSFFEIDITRATTETLFGSALLKQYPKLARDLWDFNSAIEEFLPGLPQFMVSSSVVPRDRLLNALKKWLQEKHGGTDFAKLDDQDPMWDEGKGSKFIQERDHVFANLPSFNYQARAVESLGVLQSSVSAIMPSTFWSIVETLRNPALAKFLAAEMDQYHDTKKDTYDIAAITELPNLQSLHTEIKRLRTATRLIHLNQDTCLQLDEIWTAPTGLSIINFSHDIGLNTALWTKASPRTVSRPLEEFWPDRFIIPDKSASTKRYRKGRDSVTTGAFSLDGVELLHDALGFANYSESERTFATAIQTATLAILLTEFEVELCDSEATEELLPPVREMAFGTVKPMDKIAIRIRKRVPGEKIR</sequence>
<dbReference type="InterPro" id="IPR036396">
    <property type="entry name" value="Cyt_P450_sf"/>
</dbReference>
<evidence type="ECO:0000256" key="4">
    <source>
        <dbReference type="ARBA" id="ARBA00023004"/>
    </source>
</evidence>
<evidence type="ECO:0000256" key="1">
    <source>
        <dbReference type="ARBA" id="ARBA00010617"/>
    </source>
</evidence>
<evidence type="ECO:0000256" key="3">
    <source>
        <dbReference type="ARBA" id="ARBA00022723"/>
    </source>
</evidence>
<dbReference type="OrthoDB" id="3366823at2759"/>
<dbReference type="Proteomes" id="UP000799753">
    <property type="component" value="Unassembled WGS sequence"/>
</dbReference>
<dbReference type="SUPFAM" id="SSF48264">
    <property type="entry name" value="Cytochrome P450"/>
    <property type="match status" value="1"/>
</dbReference>
<name>A0A6A6S9T3_9PLEO</name>
<dbReference type="Gene3D" id="1.10.630.10">
    <property type="entry name" value="Cytochrome P450"/>
    <property type="match status" value="1"/>
</dbReference>
<keyword evidence="4" id="KW-0408">Iron</keyword>